<dbReference type="Gene3D" id="3.40.630.30">
    <property type="match status" value="1"/>
</dbReference>
<sequence length="164" mass="18588">MNIEYSIKSAKELSKKEIIQFENLLAKQGQVNKSQGKAEMCNKICLVYVNKVHIGIGALKEVYKRPFEYAGVDELKEDFKYELGYLFVDNSSNENDFRGLGIGKNITRLLLNEAKTENVFATTELSTNNSMYYILNSFGFMSIGNPYKGKSTGKLLTLMILNKQ</sequence>
<dbReference type="EMBL" id="CP120682">
    <property type="protein sequence ID" value="WKN39929.1"/>
    <property type="molecule type" value="Genomic_DNA"/>
</dbReference>
<gene>
    <name evidence="1" type="ORF">K4G66_14645</name>
</gene>
<evidence type="ECO:0000313" key="1">
    <source>
        <dbReference type="EMBL" id="WKN39929.1"/>
    </source>
</evidence>
<dbReference type="InterPro" id="IPR016181">
    <property type="entry name" value="Acyl_CoA_acyltransferase"/>
</dbReference>
<protein>
    <submittedName>
        <fullName evidence="1">GNAT family N-acetyltransferase</fullName>
    </submittedName>
</protein>
<name>A0AA49JJR1_9BACT</name>
<proteinExistence type="predicted"/>
<reference evidence="1" key="2">
    <citation type="journal article" date="2024" name="Antonie Van Leeuwenhoek">
        <title>Roseihalotalea indica gen. nov., sp. nov., a halophilic Bacteroidetes from mesopelagic Southwest Indian Ocean with higher carbohydrate metabolic potential.</title>
        <authorList>
            <person name="Chen B."/>
            <person name="Zhang M."/>
            <person name="Lin D."/>
            <person name="Ye J."/>
            <person name="Tang K."/>
        </authorList>
    </citation>
    <scope>NUCLEOTIDE SEQUENCE</scope>
    <source>
        <strain evidence="1">TK19036</strain>
    </source>
</reference>
<reference evidence="1" key="1">
    <citation type="journal article" date="2023" name="Comput. Struct. Biotechnol. J.">
        <title>Discovery of a novel marine Bacteroidetes with a rich repertoire of carbohydrate-active enzymes.</title>
        <authorList>
            <person name="Chen B."/>
            <person name="Liu G."/>
            <person name="Chen Q."/>
            <person name="Wang H."/>
            <person name="Liu L."/>
            <person name="Tang K."/>
        </authorList>
    </citation>
    <scope>NUCLEOTIDE SEQUENCE</scope>
    <source>
        <strain evidence="1">TK19036</strain>
    </source>
</reference>
<organism evidence="1">
    <name type="scientific">Roseihalotalea indica</name>
    <dbReference type="NCBI Taxonomy" id="2867963"/>
    <lineage>
        <taxon>Bacteria</taxon>
        <taxon>Pseudomonadati</taxon>
        <taxon>Bacteroidota</taxon>
        <taxon>Cytophagia</taxon>
        <taxon>Cytophagales</taxon>
        <taxon>Catalimonadaceae</taxon>
        <taxon>Roseihalotalea</taxon>
    </lineage>
</organism>
<accession>A0AA49JJR1</accession>
<dbReference type="SUPFAM" id="SSF55729">
    <property type="entry name" value="Acyl-CoA N-acyltransferases (Nat)"/>
    <property type="match status" value="1"/>
</dbReference>
<dbReference type="AlphaFoldDB" id="A0AA49JJR1"/>